<feature type="compositionally biased region" description="Basic residues" evidence="7">
    <location>
        <begin position="301"/>
        <end position="327"/>
    </location>
</feature>
<dbReference type="EMBL" id="OY731403">
    <property type="protein sequence ID" value="CAJ1962009.1"/>
    <property type="molecule type" value="Genomic_DNA"/>
</dbReference>
<feature type="region of interest" description="Disordered" evidence="7">
    <location>
        <begin position="276"/>
        <end position="327"/>
    </location>
</feature>
<keyword evidence="5 6" id="KW-0539">Nucleus</keyword>
<organism evidence="9 10">
    <name type="scientific">Sphenostylis stenocarpa</name>
    <dbReference type="NCBI Taxonomy" id="92480"/>
    <lineage>
        <taxon>Eukaryota</taxon>
        <taxon>Viridiplantae</taxon>
        <taxon>Streptophyta</taxon>
        <taxon>Embryophyta</taxon>
        <taxon>Tracheophyta</taxon>
        <taxon>Spermatophyta</taxon>
        <taxon>Magnoliopsida</taxon>
        <taxon>eudicotyledons</taxon>
        <taxon>Gunneridae</taxon>
        <taxon>Pentapetalae</taxon>
        <taxon>rosids</taxon>
        <taxon>fabids</taxon>
        <taxon>Fabales</taxon>
        <taxon>Fabaceae</taxon>
        <taxon>Papilionoideae</taxon>
        <taxon>50 kb inversion clade</taxon>
        <taxon>NPAAA clade</taxon>
        <taxon>indigoferoid/millettioid clade</taxon>
        <taxon>Phaseoleae</taxon>
        <taxon>Sphenostylis</taxon>
    </lineage>
</organism>
<evidence type="ECO:0000313" key="9">
    <source>
        <dbReference type="EMBL" id="CAJ1962009.1"/>
    </source>
</evidence>
<sequence length="450" mass="51741">MLCHYATLPSTSVLILLFYLLQNTTNLNQIKGKRLIITFLKQMMKWGARKHSSASSSSSPGSSFVSHASPFSWLSMFKNMRINSDPSAAKMKHKAKPSGSPQYFCETGDTCCVKDDGDLCRQPLDEESGDDKKNEDIDESDFPFSSCLGGRRDAKKHGKKATLKLKARDIGQAEERKLLNDGKPSKEMDEYNRGKEYENLRKRFERKAQEAFQEQLLTLETEIEEVEFGSSKAVEKDALQFESPRTICTPRTRAFSSSAGSRNPILGNIIEKFEKTERLSHKKMSSEKKNLKQTEDMKVKTNSKKQPHHLSREHQRRKPKQSSRVKIHSPRMVAKVEICKIKALEDMKKAKLKMKKEMEEIVEEIPGLESFAVIKSSIDPKQDFRDSMIEMIMENQIIEPEEMEDLLACYLTLNADEYHDLIIKVFRQVWFDMSQGSLSIKLNMQCCYYE</sequence>
<keyword evidence="4 6" id="KW-0804">Transcription</keyword>
<protein>
    <recommendedName>
        <fullName evidence="6">Transcription repressor</fullName>
    </recommendedName>
    <alternativeName>
        <fullName evidence="6">Ovate family protein</fullName>
    </alternativeName>
</protein>
<evidence type="ECO:0000256" key="2">
    <source>
        <dbReference type="ARBA" id="ARBA00022491"/>
    </source>
</evidence>
<dbReference type="Pfam" id="PF04844">
    <property type="entry name" value="Ovate"/>
    <property type="match status" value="1"/>
</dbReference>
<keyword evidence="2 6" id="KW-0678">Repressor</keyword>
<dbReference type="GO" id="GO:0045892">
    <property type="term" value="P:negative regulation of DNA-templated transcription"/>
    <property type="evidence" value="ECO:0007669"/>
    <property type="project" value="UniProtKB-UniRule"/>
</dbReference>
<keyword evidence="10" id="KW-1185">Reference proteome</keyword>
<dbReference type="NCBIfam" id="TIGR01568">
    <property type="entry name" value="A_thal_3678"/>
    <property type="match status" value="1"/>
</dbReference>
<name>A0AA86SJF2_9FABA</name>
<evidence type="ECO:0000256" key="4">
    <source>
        <dbReference type="ARBA" id="ARBA00023163"/>
    </source>
</evidence>
<reference evidence="9" key="1">
    <citation type="submission" date="2023-10" db="EMBL/GenBank/DDBJ databases">
        <authorList>
            <person name="Domelevo Entfellner J.-B."/>
        </authorList>
    </citation>
    <scope>NUCLEOTIDE SEQUENCE</scope>
</reference>
<comment type="subcellular location">
    <subcellularLocation>
        <location evidence="1 6">Nucleus</location>
    </subcellularLocation>
</comment>
<dbReference type="Proteomes" id="UP001189624">
    <property type="component" value="Chromosome 6"/>
</dbReference>
<accession>A0AA86SJF2</accession>
<dbReference type="InterPro" id="IPR038933">
    <property type="entry name" value="Ovate"/>
</dbReference>
<evidence type="ECO:0000256" key="6">
    <source>
        <dbReference type="RuleBase" id="RU367028"/>
    </source>
</evidence>
<dbReference type="Gramene" id="rna-AYBTSS11_LOCUS19021">
    <property type="protein sequence ID" value="CAJ1962009.1"/>
    <property type="gene ID" value="gene-AYBTSS11_LOCUS19021"/>
</dbReference>
<dbReference type="AlphaFoldDB" id="A0AA86SJF2"/>
<keyword evidence="3 6" id="KW-0805">Transcription regulation</keyword>
<comment type="function">
    <text evidence="6">Transcriptional repressor that regulates multiple aspects of plant growth and development.</text>
</comment>
<evidence type="ECO:0000256" key="5">
    <source>
        <dbReference type="ARBA" id="ARBA00023242"/>
    </source>
</evidence>
<dbReference type="InterPro" id="IPR006458">
    <property type="entry name" value="Ovate_C"/>
</dbReference>
<dbReference type="PANTHER" id="PTHR33057">
    <property type="entry name" value="TRANSCRIPTION REPRESSOR OFP7-RELATED"/>
    <property type="match status" value="1"/>
</dbReference>
<dbReference type="GO" id="GO:0005634">
    <property type="term" value="C:nucleus"/>
    <property type="evidence" value="ECO:0007669"/>
    <property type="project" value="UniProtKB-SubCell"/>
</dbReference>
<feature type="compositionally biased region" description="Basic and acidic residues" evidence="7">
    <location>
        <begin position="276"/>
        <end position="299"/>
    </location>
</feature>
<evidence type="ECO:0000256" key="7">
    <source>
        <dbReference type="SAM" id="MobiDB-lite"/>
    </source>
</evidence>
<evidence type="ECO:0000259" key="8">
    <source>
        <dbReference type="PROSITE" id="PS51754"/>
    </source>
</evidence>
<feature type="region of interest" description="Disordered" evidence="7">
    <location>
        <begin position="174"/>
        <end position="193"/>
    </location>
</feature>
<evidence type="ECO:0000313" key="10">
    <source>
        <dbReference type="Proteomes" id="UP001189624"/>
    </source>
</evidence>
<evidence type="ECO:0000256" key="3">
    <source>
        <dbReference type="ARBA" id="ARBA00023015"/>
    </source>
</evidence>
<dbReference type="PROSITE" id="PS51754">
    <property type="entry name" value="OVATE"/>
    <property type="match status" value="1"/>
</dbReference>
<evidence type="ECO:0000256" key="1">
    <source>
        <dbReference type="ARBA" id="ARBA00004123"/>
    </source>
</evidence>
<feature type="domain" description="OVATE" evidence="8">
    <location>
        <begin position="373"/>
        <end position="432"/>
    </location>
</feature>
<gene>
    <name evidence="9" type="ORF">AYBTSS11_LOCUS19021</name>
</gene>
<proteinExistence type="predicted"/>
<dbReference type="PANTHER" id="PTHR33057:SF205">
    <property type="entry name" value="TRANSCRIPTION REPRESSOR"/>
    <property type="match status" value="1"/>
</dbReference>